<dbReference type="PANTHER" id="PTHR11927:SF9">
    <property type="entry name" value="L-FUCOSYLTRANSFERASE"/>
    <property type="match status" value="1"/>
</dbReference>
<evidence type="ECO:0000313" key="4">
    <source>
        <dbReference type="Proteomes" id="UP000788426"/>
    </source>
</evidence>
<keyword evidence="1" id="KW-0328">Glycosyltransferase</keyword>
<dbReference type="Pfam" id="PF01531">
    <property type="entry name" value="Glyco_transf_11"/>
    <property type="match status" value="1"/>
</dbReference>
<dbReference type="RefSeq" id="WP_219481258.1">
    <property type="nucleotide sequence ID" value="NZ_JAHXCT010000004.1"/>
</dbReference>
<comment type="caution">
    <text evidence="3">The sequence shown here is derived from an EMBL/GenBank/DDBJ whole genome shotgun (WGS) entry which is preliminary data.</text>
</comment>
<dbReference type="PANTHER" id="PTHR11927">
    <property type="entry name" value="GALACTOSIDE 2-L-FUCOSYLTRANSFERASE"/>
    <property type="match status" value="1"/>
</dbReference>
<evidence type="ECO:0000256" key="2">
    <source>
        <dbReference type="ARBA" id="ARBA00022679"/>
    </source>
</evidence>
<dbReference type="CDD" id="cd11301">
    <property type="entry name" value="Fut1_Fut2_like"/>
    <property type="match status" value="1"/>
</dbReference>
<organism evidence="3 4">
    <name type="scientific">Hoylesella nanceiensis</name>
    <dbReference type="NCBI Taxonomy" id="425941"/>
    <lineage>
        <taxon>Bacteria</taxon>
        <taxon>Pseudomonadati</taxon>
        <taxon>Bacteroidota</taxon>
        <taxon>Bacteroidia</taxon>
        <taxon>Bacteroidales</taxon>
        <taxon>Prevotellaceae</taxon>
        <taxon>Hoylesella</taxon>
    </lineage>
</organism>
<sequence>MDSQFLKHIKLSGGFGNQLFQYFFGEYLKEKYNCSISFFSEPALDIHQLQIHRFFPALRISHNTELRPYHYAFTQQLAYRCMRKLLLLFPFLNRKVKIENGSNYQNQSFNDTYCFDGYWQSYRYLSAFTPSLQFEDQLINDISADYINAIEQSEAVFLHIRRGDYLNKENLKVFAECPLNYFENAANRIKEDIKNVHFFVFSNDIQWVKSHLKLNNNEVTFIQNEGNSCDLKDFYLMTRCKHAIISNSTFSWWAAYLINNSDKKVIAPKHWYNDISMNNATKDLIPPTWIRL</sequence>
<keyword evidence="4" id="KW-1185">Reference proteome</keyword>
<proteinExistence type="predicted"/>
<evidence type="ECO:0000313" key="3">
    <source>
        <dbReference type="EMBL" id="MBW4769374.1"/>
    </source>
</evidence>
<evidence type="ECO:0000256" key="1">
    <source>
        <dbReference type="ARBA" id="ARBA00022676"/>
    </source>
</evidence>
<reference evidence="3 4" key="1">
    <citation type="submission" date="2021-07" db="EMBL/GenBank/DDBJ databases">
        <title>Genomic diversity and antimicrobial resistance of Prevotella spp. isolated from chronic lung disease airways.</title>
        <authorList>
            <person name="Webb K.A."/>
            <person name="Olagoke O.S."/>
            <person name="Baird T."/>
            <person name="Neill J."/>
            <person name="Pham A."/>
            <person name="Wells T.J."/>
            <person name="Ramsay K.A."/>
            <person name="Bell S.C."/>
            <person name="Sarovich D.S."/>
            <person name="Price E.P."/>
        </authorList>
    </citation>
    <scope>NUCLEOTIDE SEQUENCE [LARGE SCALE GENOMIC DNA]</scope>
    <source>
        <strain evidence="3 4">SCHI0011.S.12</strain>
    </source>
</reference>
<dbReference type="InterPro" id="IPR002516">
    <property type="entry name" value="Glyco_trans_11"/>
</dbReference>
<protein>
    <submittedName>
        <fullName evidence="3">Alpha-1,2-fucosyltransferase</fullName>
    </submittedName>
</protein>
<keyword evidence="2" id="KW-0808">Transferase</keyword>
<dbReference type="EMBL" id="JAHXCT010000004">
    <property type="protein sequence ID" value="MBW4769374.1"/>
    <property type="molecule type" value="Genomic_DNA"/>
</dbReference>
<dbReference type="Proteomes" id="UP000788426">
    <property type="component" value="Unassembled WGS sequence"/>
</dbReference>
<gene>
    <name evidence="3" type="ORF">KZO38_06315</name>
</gene>
<name>A0ABS6YCT8_9BACT</name>
<accession>A0ABS6YCT8</accession>